<comment type="caution">
    <text evidence="1">The sequence shown here is derived from an EMBL/GenBank/DDBJ whole genome shotgun (WGS) entry which is preliminary data.</text>
</comment>
<evidence type="ECO:0008006" key="3">
    <source>
        <dbReference type="Google" id="ProtNLM"/>
    </source>
</evidence>
<protein>
    <recommendedName>
        <fullName evidence="3">DUF559 domain-containing protein</fullName>
    </recommendedName>
</protein>
<proteinExistence type="predicted"/>
<sequence>MKHRPCYPILLIPEDVKVGNLEPIVLPSKSNESTKLGASEMEFAAILQKYFEPYIFSQQQLLPLNHKAAYSADFLFVEPNTNLHIDLEIDEPFTFETHEPIHCVGMDDYRNKCFVQANWIVLRFAEEQVASQPLRCLRVLANVISKYTLNNSWQLLFKDVERLTPIWQWTANKSHELSRKNYRNFYLN</sequence>
<reference evidence="1" key="1">
    <citation type="submission" date="2016-04" db="EMBL/GenBank/DDBJ databases">
        <authorList>
            <person name="Tabuchi Yagui T.R."/>
        </authorList>
    </citation>
    <scope>NUCLEOTIDE SEQUENCE [LARGE SCALE GENOMIC DNA]</scope>
    <source>
        <strain evidence="1">NIES-26</strain>
    </source>
</reference>
<dbReference type="Proteomes" id="UP000252107">
    <property type="component" value="Unassembled WGS sequence"/>
</dbReference>
<accession>A0A367Q4M0</accession>
<evidence type="ECO:0000313" key="2">
    <source>
        <dbReference type="Proteomes" id="UP000252107"/>
    </source>
</evidence>
<keyword evidence="2" id="KW-1185">Reference proteome</keyword>
<gene>
    <name evidence="1" type="ORF">A6770_32415</name>
</gene>
<name>A0A367Q4M0_9NOSO</name>
<dbReference type="EMBL" id="LXQD01000343">
    <property type="protein sequence ID" value="RCJ19086.1"/>
    <property type="molecule type" value="Genomic_DNA"/>
</dbReference>
<evidence type="ECO:0000313" key="1">
    <source>
        <dbReference type="EMBL" id="RCJ19086.1"/>
    </source>
</evidence>
<dbReference type="AlphaFoldDB" id="A0A367Q4M0"/>
<organism evidence="1 2">
    <name type="scientific">Nostoc minutum NIES-26</name>
    <dbReference type="NCBI Taxonomy" id="1844469"/>
    <lineage>
        <taxon>Bacteria</taxon>
        <taxon>Bacillati</taxon>
        <taxon>Cyanobacteriota</taxon>
        <taxon>Cyanophyceae</taxon>
        <taxon>Nostocales</taxon>
        <taxon>Nostocaceae</taxon>
        <taxon>Nostoc</taxon>
    </lineage>
</organism>